<keyword evidence="6" id="KW-1185">Reference proteome</keyword>
<dbReference type="Proteomes" id="UP000250266">
    <property type="component" value="Unassembled WGS sequence"/>
</dbReference>
<evidence type="ECO:0000256" key="1">
    <source>
        <dbReference type="ARBA" id="ARBA00004123"/>
    </source>
</evidence>
<dbReference type="GO" id="GO:0006351">
    <property type="term" value="P:DNA-templated transcription"/>
    <property type="evidence" value="ECO:0007669"/>
    <property type="project" value="InterPro"/>
</dbReference>
<organism evidence="5 6">
    <name type="scientific">Lepidopterella palustris CBS 459.81</name>
    <dbReference type="NCBI Taxonomy" id="1314670"/>
    <lineage>
        <taxon>Eukaryota</taxon>
        <taxon>Fungi</taxon>
        <taxon>Dikarya</taxon>
        <taxon>Ascomycota</taxon>
        <taxon>Pezizomycotina</taxon>
        <taxon>Dothideomycetes</taxon>
        <taxon>Pleosporomycetidae</taxon>
        <taxon>Mytilinidiales</taxon>
        <taxon>Argynnaceae</taxon>
        <taxon>Lepidopterella</taxon>
    </lineage>
</organism>
<dbReference type="PANTHER" id="PTHR31001">
    <property type="entry name" value="UNCHARACTERIZED TRANSCRIPTIONAL REGULATORY PROTEIN"/>
    <property type="match status" value="1"/>
</dbReference>
<dbReference type="GO" id="GO:0008270">
    <property type="term" value="F:zinc ion binding"/>
    <property type="evidence" value="ECO:0007669"/>
    <property type="project" value="InterPro"/>
</dbReference>
<dbReference type="InterPro" id="IPR050613">
    <property type="entry name" value="Sec_Metabolite_Reg"/>
</dbReference>
<dbReference type="Pfam" id="PF04082">
    <property type="entry name" value="Fungal_trans"/>
    <property type="match status" value="1"/>
</dbReference>
<dbReference type="EMBL" id="KV745541">
    <property type="protein sequence ID" value="OCK74171.1"/>
    <property type="molecule type" value="Genomic_DNA"/>
</dbReference>
<keyword evidence="2" id="KW-0479">Metal-binding</keyword>
<proteinExistence type="predicted"/>
<gene>
    <name evidence="5" type="ORF">K432DRAFT_398305</name>
</gene>
<protein>
    <recommendedName>
        <fullName evidence="4">Xylanolytic transcriptional activator regulatory domain-containing protein</fullName>
    </recommendedName>
</protein>
<reference evidence="5 6" key="1">
    <citation type="journal article" date="2016" name="Nat. Commun.">
        <title>Ectomycorrhizal ecology is imprinted in the genome of the dominant symbiotic fungus Cenococcum geophilum.</title>
        <authorList>
            <consortium name="DOE Joint Genome Institute"/>
            <person name="Peter M."/>
            <person name="Kohler A."/>
            <person name="Ohm R.A."/>
            <person name="Kuo A."/>
            <person name="Krutzmann J."/>
            <person name="Morin E."/>
            <person name="Arend M."/>
            <person name="Barry K.W."/>
            <person name="Binder M."/>
            <person name="Choi C."/>
            <person name="Clum A."/>
            <person name="Copeland A."/>
            <person name="Grisel N."/>
            <person name="Haridas S."/>
            <person name="Kipfer T."/>
            <person name="LaButti K."/>
            <person name="Lindquist E."/>
            <person name="Lipzen A."/>
            <person name="Maire R."/>
            <person name="Meier B."/>
            <person name="Mihaltcheva S."/>
            <person name="Molinier V."/>
            <person name="Murat C."/>
            <person name="Poggeler S."/>
            <person name="Quandt C.A."/>
            <person name="Sperisen C."/>
            <person name="Tritt A."/>
            <person name="Tisserant E."/>
            <person name="Crous P.W."/>
            <person name="Henrissat B."/>
            <person name="Nehls U."/>
            <person name="Egli S."/>
            <person name="Spatafora J.W."/>
            <person name="Grigoriev I.V."/>
            <person name="Martin F.M."/>
        </authorList>
    </citation>
    <scope>NUCLEOTIDE SEQUENCE [LARGE SCALE GENOMIC DNA]</scope>
    <source>
        <strain evidence="5 6">CBS 459.81</strain>
    </source>
</reference>
<dbReference type="OrthoDB" id="424974at2759"/>
<sequence length="366" mass="41167">MDILVKILYKPTVETLVMSASTDLERLNPSAEALVFAVWFATVTTMSTEECLPLHKEERSTLLHKYRSALEQALVQARWMTTQEIVVLQALILLIVRLDTPFSTAALEFLTNGISGIALGSAQAMGMHSDSASFCLGTVETEVRRRVWWSLCQLDNRVSEDCGLEPHVPLAMDTKLPLHINDSDLGAGNGEITAPRTEFTEMTISLVKIEMAETSLRVKRSQCRNSPLSTSEIAALAREQIRRYEESYLTYFDGSSHLHCLCYLGVRLLIAKLWKMTHGASQQNHDVEQGEVKEPLLFYNADVLEITHQLSDDFRQFGWFFRCKYTKWHAMAYLLNELCKHTQGPAVDRAWAVLDAVFGSSDDAGS</sequence>
<evidence type="ECO:0000313" key="5">
    <source>
        <dbReference type="EMBL" id="OCK74171.1"/>
    </source>
</evidence>
<dbReference type="GO" id="GO:0005634">
    <property type="term" value="C:nucleus"/>
    <property type="evidence" value="ECO:0007669"/>
    <property type="project" value="UniProtKB-SubCell"/>
</dbReference>
<feature type="domain" description="Xylanolytic transcriptional activator regulatory" evidence="4">
    <location>
        <begin position="111"/>
        <end position="183"/>
    </location>
</feature>
<evidence type="ECO:0000256" key="2">
    <source>
        <dbReference type="ARBA" id="ARBA00022723"/>
    </source>
</evidence>
<name>A0A8E2DZ34_9PEZI</name>
<dbReference type="SMART" id="SM00906">
    <property type="entry name" value="Fungal_trans"/>
    <property type="match status" value="1"/>
</dbReference>
<dbReference type="InterPro" id="IPR007219">
    <property type="entry name" value="XnlR_reg_dom"/>
</dbReference>
<evidence type="ECO:0000259" key="4">
    <source>
        <dbReference type="SMART" id="SM00906"/>
    </source>
</evidence>
<accession>A0A8E2DZ34</accession>
<evidence type="ECO:0000313" key="6">
    <source>
        <dbReference type="Proteomes" id="UP000250266"/>
    </source>
</evidence>
<dbReference type="AlphaFoldDB" id="A0A8E2DZ34"/>
<dbReference type="PANTHER" id="PTHR31001:SF50">
    <property type="entry name" value="ZN(II)2CYS6 TRANSCRIPTION FACTOR (EUROFUNG)"/>
    <property type="match status" value="1"/>
</dbReference>
<comment type="subcellular location">
    <subcellularLocation>
        <location evidence="1">Nucleus</location>
    </subcellularLocation>
</comment>
<dbReference type="GO" id="GO:0003677">
    <property type="term" value="F:DNA binding"/>
    <property type="evidence" value="ECO:0007669"/>
    <property type="project" value="InterPro"/>
</dbReference>
<keyword evidence="3" id="KW-0539">Nucleus</keyword>
<dbReference type="CDD" id="cd12148">
    <property type="entry name" value="fungal_TF_MHR"/>
    <property type="match status" value="1"/>
</dbReference>
<evidence type="ECO:0000256" key="3">
    <source>
        <dbReference type="ARBA" id="ARBA00023242"/>
    </source>
</evidence>